<dbReference type="PRINTS" id="PR00411">
    <property type="entry name" value="PNDRDTASEI"/>
</dbReference>
<dbReference type="EMBL" id="LT629750">
    <property type="protein sequence ID" value="SDS45251.1"/>
    <property type="molecule type" value="Genomic_DNA"/>
</dbReference>
<evidence type="ECO:0000256" key="3">
    <source>
        <dbReference type="ARBA" id="ARBA00022630"/>
    </source>
</evidence>
<comment type="catalytic activity">
    <reaction evidence="7">
        <text>a quinone + NADH + H(+) = a quinol + NAD(+)</text>
        <dbReference type="Rhea" id="RHEA:46160"/>
        <dbReference type="ChEBI" id="CHEBI:15378"/>
        <dbReference type="ChEBI" id="CHEBI:24646"/>
        <dbReference type="ChEBI" id="CHEBI:57540"/>
        <dbReference type="ChEBI" id="CHEBI:57945"/>
        <dbReference type="ChEBI" id="CHEBI:132124"/>
        <dbReference type="EC" id="1.6.5.9"/>
    </reaction>
</comment>
<name>A0A1H1SBD5_9BRAD</name>
<evidence type="ECO:0000256" key="8">
    <source>
        <dbReference type="SAM" id="Phobius"/>
    </source>
</evidence>
<keyword evidence="6" id="KW-0520">NAD</keyword>
<evidence type="ECO:0000259" key="9">
    <source>
        <dbReference type="Pfam" id="PF07992"/>
    </source>
</evidence>
<accession>A0A1H1SBD5</accession>
<dbReference type="AlphaFoldDB" id="A0A1H1SBD5"/>
<dbReference type="InterPro" id="IPR023753">
    <property type="entry name" value="FAD/NAD-binding_dom"/>
</dbReference>
<evidence type="ECO:0000256" key="1">
    <source>
        <dbReference type="ARBA" id="ARBA00005272"/>
    </source>
</evidence>
<feature type="transmembrane region" description="Helical" evidence="8">
    <location>
        <begin position="385"/>
        <end position="404"/>
    </location>
</feature>
<organism evidence="10 11">
    <name type="scientific">Bradyrhizobium canariense</name>
    <dbReference type="NCBI Taxonomy" id="255045"/>
    <lineage>
        <taxon>Bacteria</taxon>
        <taxon>Pseudomonadati</taxon>
        <taxon>Pseudomonadota</taxon>
        <taxon>Alphaproteobacteria</taxon>
        <taxon>Hyphomicrobiales</taxon>
        <taxon>Nitrobacteraceae</taxon>
        <taxon>Bradyrhizobium</taxon>
    </lineage>
</organism>
<dbReference type="SUPFAM" id="SSF51905">
    <property type="entry name" value="FAD/NAD(P)-binding domain"/>
    <property type="match status" value="1"/>
</dbReference>
<comment type="similarity">
    <text evidence="1">Belongs to the NADH dehydrogenase family.</text>
</comment>
<keyword evidence="8" id="KW-0812">Transmembrane</keyword>
<dbReference type="GO" id="GO:0050136">
    <property type="term" value="F:NADH dehydrogenase (quinone) (non-electrogenic) activity"/>
    <property type="evidence" value="ECO:0007669"/>
    <property type="project" value="UniProtKB-EC"/>
</dbReference>
<reference evidence="11" key="1">
    <citation type="submission" date="2016-10" db="EMBL/GenBank/DDBJ databases">
        <authorList>
            <person name="Varghese N."/>
            <person name="Submissions S."/>
        </authorList>
    </citation>
    <scope>NUCLEOTIDE SEQUENCE [LARGE SCALE GENOMIC DNA]</scope>
    <source>
        <strain evidence="11">GAS369</strain>
    </source>
</reference>
<evidence type="ECO:0000313" key="11">
    <source>
        <dbReference type="Proteomes" id="UP000243904"/>
    </source>
</evidence>
<dbReference type="Pfam" id="PF07992">
    <property type="entry name" value="Pyr_redox_2"/>
    <property type="match status" value="1"/>
</dbReference>
<evidence type="ECO:0000313" key="10">
    <source>
        <dbReference type="EMBL" id="SDS45251.1"/>
    </source>
</evidence>
<evidence type="ECO:0000256" key="5">
    <source>
        <dbReference type="ARBA" id="ARBA00023002"/>
    </source>
</evidence>
<feature type="domain" description="FAD/NAD(P)-binding" evidence="9">
    <location>
        <begin position="22"/>
        <end position="342"/>
    </location>
</feature>
<dbReference type="EC" id="1.6.5.9" evidence="2"/>
<dbReference type="PRINTS" id="PR00368">
    <property type="entry name" value="FADPNR"/>
</dbReference>
<keyword evidence="5" id="KW-0560">Oxidoreductase</keyword>
<keyword evidence="4" id="KW-0274">FAD</keyword>
<evidence type="ECO:0000256" key="6">
    <source>
        <dbReference type="ARBA" id="ARBA00023027"/>
    </source>
</evidence>
<keyword evidence="11" id="KW-1185">Reference proteome</keyword>
<keyword evidence="8" id="KW-1133">Transmembrane helix</keyword>
<keyword evidence="3" id="KW-0285">Flavoprotein</keyword>
<protein>
    <recommendedName>
        <fullName evidence="2">NADH:ubiquinone reductase (non-electrogenic)</fullName>
        <ecNumber evidence="2">1.6.5.9</ecNumber>
    </recommendedName>
</protein>
<keyword evidence="8" id="KW-0472">Membrane</keyword>
<dbReference type="Proteomes" id="UP000243904">
    <property type="component" value="Chromosome I"/>
</dbReference>
<sequence length="439" mass="47911">MELARERELIPVPVVPQGTKKRIVIVGAGFAGLAAAQALRKCDAEIVLIDRRNHHIFQPLLYQVATAVLASSEIAAPIRQLTRKQKNLSVRWAEVKAVDVVTRTIEVDYHNASLKKISFDYLVVATGVQPSYFGHDEFARYAPTLKTIADAELIRTRLLRAYEMAETTDDADERARQMTFVLVGAGPSGVELAASMAQLATVTLRSNFRKIDPAQTSILLIEGGKRVLPSYAESLSKKAATRLGRLGVKVMTNAIVEKVNEQGVTVAGRLIKSATVFWTAGIAPSPIVKLLGGETDRAGRACVGGFMNLAGADGVFVIGDSSSVIQDGRPVPGVAQAAIQQGRYVARYIAAEIKGRSAPAPFRYSDKGSMAVIGKNFAILETGHIRMSGFLAWLAWAFVHMVALPQRQNRMRVRIQWLWSYFTGQRSSRLMSEAQHPAN</sequence>
<evidence type="ECO:0000256" key="2">
    <source>
        <dbReference type="ARBA" id="ARBA00012637"/>
    </source>
</evidence>
<dbReference type="PANTHER" id="PTHR43706:SF47">
    <property type="entry name" value="EXTERNAL NADH-UBIQUINONE OXIDOREDUCTASE 1, MITOCHONDRIAL-RELATED"/>
    <property type="match status" value="1"/>
</dbReference>
<evidence type="ECO:0000256" key="7">
    <source>
        <dbReference type="ARBA" id="ARBA00047599"/>
    </source>
</evidence>
<dbReference type="PANTHER" id="PTHR43706">
    <property type="entry name" value="NADH DEHYDROGENASE"/>
    <property type="match status" value="1"/>
</dbReference>
<dbReference type="Gene3D" id="3.50.50.100">
    <property type="match status" value="1"/>
</dbReference>
<gene>
    <name evidence="10" type="ORF">SAMN05444158_2101</name>
</gene>
<dbReference type="InterPro" id="IPR045024">
    <property type="entry name" value="NDH-2"/>
</dbReference>
<evidence type="ECO:0000256" key="4">
    <source>
        <dbReference type="ARBA" id="ARBA00022827"/>
    </source>
</evidence>
<dbReference type="InterPro" id="IPR036188">
    <property type="entry name" value="FAD/NAD-bd_sf"/>
</dbReference>
<proteinExistence type="inferred from homology"/>